<dbReference type="GO" id="GO:0009435">
    <property type="term" value="P:NAD+ biosynthetic process"/>
    <property type="evidence" value="ECO:0007669"/>
    <property type="project" value="UniProtKB-UniPathway"/>
</dbReference>
<gene>
    <name evidence="9" type="ORF">PHISCL_00998</name>
</gene>
<dbReference type="EC" id="2.4.2.19" evidence="6"/>
<dbReference type="InterPro" id="IPR037128">
    <property type="entry name" value="Quinolinate_PRibosylTase_N_sf"/>
</dbReference>
<dbReference type="AlphaFoldDB" id="A0A3A3A4M8"/>
<comment type="pathway">
    <text evidence="1 6">Cofactor biosynthesis; NAD(+) biosynthesis; nicotinate D-ribonucleotide from quinolinate: step 1/1.</text>
</comment>
<evidence type="ECO:0000259" key="8">
    <source>
        <dbReference type="Pfam" id="PF02749"/>
    </source>
</evidence>
<dbReference type="InterPro" id="IPR004393">
    <property type="entry name" value="NadC"/>
</dbReference>
<dbReference type="InterPro" id="IPR027277">
    <property type="entry name" value="NadC/ModD"/>
</dbReference>
<evidence type="ECO:0000256" key="2">
    <source>
        <dbReference type="ARBA" id="ARBA00009400"/>
    </source>
</evidence>
<proteinExistence type="inferred from homology"/>
<evidence type="ECO:0000256" key="5">
    <source>
        <dbReference type="ARBA" id="ARBA00022679"/>
    </source>
</evidence>
<protein>
    <recommendedName>
        <fullName evidence="6">Nicotinate-nucleotide pyrophosphorylase [carboxylating]</fullName>
        <ecNumber evidence="6">2.4.2.19</ecNumber>
    </recommendedName>
    <alternativeName>
        <fullName evidence="6">Quinolinate phosphoribosyltransferase [decarboxylating]</fullName>
    </alternativeName>
</protein>
<dbReference type="OrthoDB" id="10067394at2759"/>
<dbReference type="STRING" id="2070753.A0A3A3A4M8"/>
<comment type="subunit">
    <text evidence="6">Hexamer formed by 3 homodimers.</text>
</comment>
<accession>A0A3A3A4M8</accession>
<dbReference type="Proteomes" id="UP000266188">
    <property type="component" value="Unassembled WGS sequence"/>
</dbReference>
<dbReference type="PIRSF" id="PIRSF006250">
    <property type="entry name" value="NadC_ModD"/>
    <property type="match status" value="1"/>
</dbReference>
<comment type="similarity">
    <text evidence="2 6">Belongs to the NadC/ModD family.</text>
</comment>
<feature type="domain" description="Quinolinate phosphoribosyl transferase N-terminal" evidence="8">
    <location>
        <begin position="40"/>
        <end position="113"/>
    </location>
</feature>
<comment type="catalytic activity">
    <reaction evidence="6">
        <text>nicotinate beta-D-ribonucleotide + CO2 + diphosphate = quinolinate + 5-phospho-alpha-D-ribose 1-diphosphate + 2 H(+)</text>
        <dbReference type="Rhea" id="RHEA:12733"/>
        <dbReference type="ChEBI" id="CHEBI:15378"/>
        <dbReference type="ChEBI" id="CHEBI:16526"/>
        <dbReference type="ChEBI" id="CHEBI:29959"/>
        <dbReference type="ChEBI" id="CHEBI:33019"/>
        <dbReference type="ChEBI" id="CHEBI:57502"/>
        <dbReference type="ChEBI" id="CHEBI:58017"/>
        <dbReference type="EC" id="2.4.2.19"/>
    </reaction>
</comment>
<dbReference type="PANTHER" id="PTHR32179">
    <property type="entry name" value="NICOTINATE-NUCLEOTIDE PYROPHOSPHORYLASE [CARBOXYLATING]"/>
    <property type="match status" value="1"/>
</dbReference>
<dbReference type="FunFam" id="3.20.20.70:FF:000030">
    <property type="entry name" value="Nicotinate-nucleotide pyrophosphorylase, carboxylating"/>
    <property type="match status" value="1"/>
</dbReference>
<dbReference type="InterPro" id="IPR036068">
    <property type="entry name" value="Nicotinate_pribotase-like_C"/>
</dbReference>
<evidence type="ECO:0000256" key="3">
    <source>
        <dbReference type="ARBA" id="ARBA00022642"/>
    </source>
</evidence>
<dbReference type="GO" id="GO:0034213">
    <property type="term" value="P:quinolinate catabolic process"/>
    <property type="evidence" value="ECO:0007669"/>
    <property type="project" value="TreeGrafter"/>
</dbReference>
<dbReference type="EMBL" id="MVGC01000017">
    <property type="protein sequence ID" value="RJE26674.1"/>
    <property type="molecule type" value="Genomic_DNA"/>
</dbReference>
<keyword evidence="10" id="KW-1185">Reference proteome</keyword>
<dbReference type="InterPro" id="IPR013785">
    <property type="entry name" value="Aldolase_TIM"/>
</dbReference>
<sequence>MASFYGDLQHLLPSNYKSLVSSWLEEDCPSFDYGGFVVGESPSEAKLLGKSKGVVAGVPFFNEVFSQLGCSVEWHIHEGSSITPITHVATVRGPIRKILLGERVALNILARCSGIATKASSLVSALRDNGWSGTLAGTRKTTPGFRVVEKYGILVGGADPHRHDLSAMTMLKDNHIWACANNRAADDGGASSVNSVADAIPRAVKAAKAVGGFATKVEVEVRSVEEAEVAIEAGADVIMLDNFTPDGVRSAARKLKEEQRGRSFLIEVSGGLNEGNAADYACPDVDILSTSSIHQGTGIVDFSLKVSLR</sequence>
<dbReference type="CDD" id="cd01572">
    <property type="entry name" value="QPRTase"/>
    <property type="match status" value="1"/>
</dbReference>
<comment type="function">
    <text evidence="6">Involved in the catabolism of quinolinic acid (QA).</text>
</comment>
<comment type="caution">
    <text evidence="9">The sequence shown here is derived from an EMBL/GenBank/DDBJ whole genome shotgun (WGS) entry which is preliminary data.</text>
</comment>
<dbReference type="GO" id="GO:0004514">
    <property type="term" value="F:nicotinate-nucleotide diphosphorylase (carboxylating) activity"/>
    <property type="evidence" value="ECO:0007669"/>
    <property type="project" value="UniProtKB-EC"/>
</dbReference>
<dbReference type="UniPathway" id="UPA00253">
    <property type="reaction ID" value="UER00331"/>
</dbReference>
<dbReference type="FunFam" id="3.90.1170.20:FF:000003">
    <property type="entry name" value="Nicotinate-nucleotide pyrophosphorylase [carboxylating]"/>
    <property type="match status" value="1"/>
</dbReference>
<dbReference type="GO" id="GO:0005737">
    <property type="term" value="C:cytoplasm"/>
    <property type="evidence" value="ECO:0007669"/>
    <property type="project" value="TreeGrafter"/>
</dbReference>
<dbReference type="SUPFAM" id="SSF51690">
    <property type="entry name" value="Nicotinate/Quinolinate PRTase C-terminal domain-like"/>
    <property type="match status" value="1"/>
</dbReference>
<dbReference type="PANTHER" id="PTHR32179:SF3">
    <property type="entry name" value="NICOTINATE-NUCLEOTIDE PYROPHOSPHORYLASE [CARBOXYLATING]"/>
    <property type="match status" value="1"/>
</dbReference>
<evidence type="ECO:0000256" key="4">
    <source>
        <dbReference type="ARBA" id="ARBA00022676"/>
    </source>
</evidence>
<name>A0A3A3A4M8_9EURO</name>
<dbReference type="SUPFAM" id="SSF54675">
    <property type="entry name" value="Nicotinate/Quinolinate PRTase N-terminal domain-like"/>
    <property type="match status" value="1"/>
</dbReference>
<dbReference type="InterPro" id="IPR002638">
    <property type="entry name" value="Quinolinate_PRibosylTrfase_C"/>
</dbReference>
<keyword evidence="4 6" id="KW-0328">Glycosyltransferase</keyword>
<evidence type="ECO:0000256" key="6">
    <source>
        <dbReference type="PIRNR" id="PIRNR006250"/>
    </source>
</evidence>
<evidence type="ECO:0000313" key="10">
    <source>
        <dbReference type="Proteomes" id="UP000266188"/>
    </source>
</evidence>
<evidence type="ECO:0000256" key="1">
    <source>
        <dbReference type="ARBA" id="ARBA00004893"/>
    </source>
</evidence>
<dbReference type="Gene3D" id="3.90.1170.20">
    <property type="entry name" value="Quinolinate phosphoribosyl transferase, N-terminal domain"/>
    <property type="match status" value="1"/>
</dbReference>
<dbReference type="InterPro" id="IPR022412">
    <property type="entry name" value="Quinolinate_PRibosylTrfase_N"/>
</dbReference>
<organism evidence="9 10">
    <name type="scientific">Aspergillus sclerotialis</name>
    <dbReference type="NCBI Taxonomy" id="2070753"/>
    <lineage>
        <taxon>Eukaryota</taxon>
        <taxon>Fungi</taxon>
        <taxon>Dikarya</taxon>
        <taxon>Ascomycota</taxon>
        <taxon>Pezizomycotina</taxon>
        <taxon>Eurotiomycetes</taxon>
        <taxon>Eurotiomycetidae</taxon>
        <taxon>Eurotiales</taxon>
        <taxon>Aspergillaceae</taxon>
        <taxon>Aspergillus</taxon>
        <taxon>Aspergillus subgen. Polypaecilum</taxon>
    </lineage>
</organism>
<dbReference type="Pfam" id="PF01729">
    <property type="entry name" value="QRPTase_C"/>
    <property type="match status" value="1"/>
</dbReference>
<keyword evidence="5 6" id="KW-0808">Transferase</keyword>
<reference evidence="10" key="1">
    <citation type="submission" date="2017-02" db="EMBL/GenBank/DDBJ databases">
        <authorList>
            <person name="Tafer H."/>
            <person name="Lopandic K."/>
        </authorList>
    </citation>
    <scope>NUCLEOTIDE SEQUENCE [LARGE SCALE GENOMIC DNA]</scope>
    <source>
        <strain evidence="10">CBS 366.77</strain>
    </source>
</reference>
<feature type="domain" description="Quinolinate phosphoribosyl transferase C-terminal" evidence="7">
    <location>
        <begin position="115"/>
        <end position="305"/>
    </location>
</feature>
<evidence type="ECO:0000259" key="7">
    <source>
        <dbReference type="Pfam" id="PF01729"/>
    </source>
</evidence>
<dbReference type="Gene3D" id="3.20.20.70">
    <property type="entry name" value="Aldolase class I"/>
    <property type="match status" value="1"/>
</dbReference>
<dbReference type="Pfam" id="PF02749">
    <property type="entry name" value="QRPTase_N"/>
    <property type="match status" value="1"/>
</dbReference>
<keyword evidence="3 6" id="KW-0662">Pyridine nucleotide biosynthesis</keyword>
<evidence type="ECO:0000313" key="9">
    <source>
        <dbReference type="EMBL" id="RJE26674.1"/>
    </source>
</evidence>